<protein>
    <submittedName>
        <fullName evidence="1">WLM-domain-containing protein</fullName>
    </submittedName>
</protein>
<evidence type="ECO:0000313" key="1">
    <source>
        <dbReference type="EMBL" id="PWN46945.1"/>
    </source>
</evidence>
<name>A0ACD0NM88_9BASI</name>
<organism evidence="1 2">
    <name type="scientific">Violaceomyces palustris</name>
    <dbReference type="NCBI Taxonomy" id="1673888"/>
    <lineage>
        <taxon>Eukaryota</taxon>
        <taxon>Fungi</taxon>
        <taxon>Dikarya</taxon>
        <taxon>Basidiomycota</taxon>
        <taxon>Ustilaginomycotina</taxon>
        <taxon>Ustilaginomycetes</taxon>
        <taxon>Violaceomycetales</taxon>
        <taxon>Violaceomycetaceae</taxon>
        <taxon>Violaceomyces</taxon>
    </lineage>
</organism>
<evidence type="ECO:0000313" key="2">
    <source>
        <dbReference type="Proteomes" id="UP000245626"/>
    </source>
</evidence>
<keyword evidence="2" id="KW-1185">Reference proteome</keyword>
<dbReference type="Proteomes" id="UP000245626">
    <property type="component" value="Unassembled WGS sequence"/>
</dbReference>
<accession>A0ACD0NM88</accession>
<proteinExistence type="predicted"/>
<sequence length="467" mass="51805">MPIQSKSKFSKGDPTFKDPLVAHAGRRKGLGGGVGGGRISEYRALKRPGSEEALELLIKVGRLVKPIMIKYGFYLPLLAEFFPKQENLLGININRGQKICLRLRWSHSPEEVMMDEEQVVMVMLHELTHNIISPHDQRFYELLDRMTEEYRESKRCGGRLKGQGFLTPGFKLGSSGSGRGGLLSNRPSSSSSSSFSSSSARRKAVEMAEERRRGEKVRGGGEGGVSGPGGRRLGIGGPSDQVVVVPGEGEGGRTNVSQLAAQAAERRRRRDQVTCPWTEEDKERISQESEEQELIDGVEVITINDDDDDEDGGRRRKRSGEVGNERAKSRPRREGLKGEEGKEPRTSGQGSGSGESDARRAGSSEADPHQRRDVIVISSDEERGEGRRGEREADGEKSGVGRSSVEQDKAAAALRYYMLERKVGEEAEEEEEEERRWNCQACTLLNGDERMDCEVCLTKRPGRWDWT</sequence>
<dbReference type="EMBL" id="KZ820618">
    <property type="protein sequence ID" value="PWN46945.1"/>
    <property type="molecule type" value="Genomic_DNA"/>
</dbReference>
<reference evidence="1 2" key="1">
    <citation type="journal article" date="2018" name="Mol. Biol. Evol.">
        <title>Broad Genomic Sampling Reveals a Smut Pathogenic Ancestry of the Fungal Clade Ustilaginomycotina.</title>
        <authorList>
            <person name="Kijpornyongpan T."/>
            <person name="Mondo S.J."/>
            <person name="Barry K."/>
            <person name="Sandor L."/>
            <person name="Lee J."/>
            <person name="Lipzen A."/>
            <person name="Pangilinan J."/>
            <person name="LaButti K."/>
            <person name="Hainaut M."/>
            <person name="Henrissat B."/>
            <person name="Grigoriev I.V."/>
            <person name="Spatafora J.W."/>
            <person name="Aime M.C."/>
        </authorList>
    </citation>
    <scope>NUCLEOTIDE SEQUENCE [LARGE SCALE GENOMIC DNA]</scope>
    <source>
        <strain evidence="1 2">SA 807</strain>
    </source>
</reference>
<gene>
    <name evidence="1" type="ORF">IE53DRAFT_390913</name>
</gene>